<evidence type="ECO:0000313" key="3">
    <source>
        <dbReference type="Proteomes" id="UP001500630"/>
    </source>
</evidence>
<name>A0ABP6ZFL2_9ACTN</name>
<comment type="caution">
    <text evidence="2">The sequence shown here is derived from an EMBL/GenBank/DDBJ whole genome shotgun (WGS) entry which is preliminary data.</text>
</comment>
<dbReference type="Pfam" id="PF01636">
    <property type="entry name" value="APH"/>
    <property type="match status" value="1"/>
</dbReference>
<dbReference type="Gene3D" id="3.90.1200.10">
    <property type="match status" value="1"/>
</dbReference>
<proteinExistence type="predicted"/>
<organism evidence="2 3">
    <name type="scientific">Nonomuraea rosea</name>
    <dbReference type="NCBI Taxonomy" id="638574"/>
    <lineage>
        <taxon>Bacteria</taxon>
        <taxon>Bacillati</taxon>
        <taxon>Actinomycetota</taxon>
        <taxon>Actinomycetes</taxon>
        <taxon>Streptosporangiales</taxon>
        <taxon>Streptosporangiaceae</taxon>
        <taxon>Nonomuraea</taxon>
    </lineage>
</organism>
<evidence type="ECO:0000313" key="2">
    <source>
        <dbReference type="EMBL" id="GAA3608143.1"/>
    </source>
</evidence>
<gene>
    <name evidence="2" type="ORF">GCM10022419_111350</name>
</gene>
<accession>A0ABP6ZFL2</accession>
<sequence length="307" mass="32432">MTATPAWITFVQCGKGNQRGPGLTEPLLAWVEAELGGRMAVSAVRSLHGGESPWRIDLTASDGSAFSAVLRFPSSRIGPDQIATNAAALAVAEKHRLPAPRLLAADLDGRAAGTPASLESVVPGTSTWPAAPSAELLLAAGAAIAQVHTVILDPQPRLPFRPRPIAVDDFAQDRRDGRMPTTALLHLADERVQSIKAPEAPVVFVHGDVWPGNTVLAGGAYVLIDWKTAGVGHPGVDLGELRKQVAICYDDDAPGHVLEGWERASGARAGDIPYWDAVAALNTPTESYSPYATLRRDDFLQAAIAQL</sequence>
<feature type="domain" description="Aminoglycoside phosphotransferase" evidence="1">
    <location>
        <begin position="45"/>
        <end position="280"/>
    </location>
</feature>
<protein>
    <recommendedName>
        <fullName evidence="1">Aminoglycoside phosphotransferase domain-containing protein</fullName>
    </recommendedName>
</protein>
<reference evidence="3" key="1">
    <citation type="journal article" date="2019" name="Int. J. Syst. Evol. Microbiol.">
        <title>The Global Catalogue of Microorganisms (GCM) 10K type strain sequencing project: providing services to taxonomists for standard genome sequencing and annotation.</title>
        <authorList>
            <consortium name="The Broad Institute Genomics Platform"/>
            <consortium name="The Broad Institute Genome Sequencing Center for Infectious Disease"/>
            <person name="Wu L."/>
            <person name="Ma J."/>
        </authorList>
    </citation>
    <scope>NUCLEOTIDE SEQUENCE [LARGE SCALE GENOMIC DNA]</scope>
    <source>
        <strain evidence="3">JCM 17326</strain>
    </source>
</reference>
<dbReference type="InterPro" id="IPR002575">
    <property type="entry name" value="Aminoglycoside_PTrfase"/>
</dbReference>
<dbReference type="SUPFAM" id="SSF56112">
    <property type="entry name" value="Protein kinase-like (PK-like)"/>
    <property type="match status" value="1"/>
</dbReference>
<dbReference type="EMBL" id="BAABDQ010000043">
    <property type="protein sequence ID" value="GAA3608143.1"/>
    <property type="molecule type" value="Genomic_DNA"/>
</dbReference>
<dbReference type="InterPro" id="IPR011009">
    <property type="entry name" value="Kinase-like_dom_sf"/>
</dbReference>
<dbReference type="Proteomes" id="UP001500630">
    <property type="component" value="Unassembled WGS sequence"/>
</dbReference>
<evidence type="ECO:0000259" key="1">
    <source>
        <dbReference type="Pfam" id="PF01636"/>
    </source>
</evidence>
<keyword evidence="3" id="KW-1185">Reference proteome</keyword>